<dbReference type="EC" id="2.7.1.170" evidence="1"/>
<dbReference type="InterPro" id="IPR043129">
    <property type="entry name" value="ATPase_NBD"/>
</dbReference>
<comment type="function">
    <text evidence="1">Catalyzes the specific phosphorylation of 1,6-anhydro-N-acetylmuramic acid (anhMurNAc) with the simultaneous cleavage of the 1,6-anhydro ring, generating MurNAc-6-P. Is required for the utilization of anhMurNAc either imported from the medium or derived from its own cell wall murein, and thus plays a role in cell wall recycling.</text>
</comment>
<evidence type="ECO:0000256" key="1">
    <source>
        <dbReference type="HAMAP-Rule" id="MF_01270"/>
    </source>
</evidence>
<dbReference type="Pfam" id="PF03702">
    <property type="entry name" value="AnmK"/>
    <property type="match status" value="1"/>
</dbReference>
<comment type="similarity">
    <text evidence="1">Belongs to the anhydro-N-acetylmuramic acid kinase family.</text>
</comment>
<name>A0ABR8R7M3_9BACI</name>
<comment type="catalytic activity">
    <reaction evidence="1">
        <text>1,6-anhydro-N-acetyl-beta-muramate + ATP + H2O = N-acetyl-D-muramate 6-phosphate + ADP + H(+)</text>
        <dbReference type="Rhea" id="RHEA:24952"/>
        <dbReference type="ChEBI" id="CHEBI:15377"/>
        <dbReference type="ChEBI" id="CHEBI:15378"/>
        <dbReference type="ChEBI" id="CHEBI:30616"/>
        <dbReference type="ChEBI" id="CHEBI:58690"/>
        <dbReference type="ChEBI" id="CHEBI:58722"/>
        <dbReference type="ChEBI" id="CHEBI:456216"/>
        <dbReference type="EC" id="2.7.1.170"/>
    </reaction>
</comment>
<keyword evidence="1 2" id="KW-0418">Kinase</keyword>
<sequence>MERIYLISKAALICFDGHINLIWGERQLEGQTSYVVGLMSGTSLDGVDAALVKISDAQDYLQIDLVNYLSVPYSRELKEQLGELCIPELARIENISAMNMYLAEVFSEVTLTVIQQAGLTPSDILLVSSHGQTIFHQPDPIKIEGTDIISTLQIGDIAVLAERTGITAVGDFRTRDMAVGGSGAPLVPYADHMLYAKENYGRVLVNIGGISNITVLSKGAIAANVIAYDTGPGNMIIDAFVSWATAGRESFDRDGDIARRGMVDERWLDKLLDHPYFEQNYPKSTGREMFGVGFARKLWQEAESLYINQVDRIATVTALTAKTIAKEILTHGKTAYVKEVLISGGGRNNQTLFNSIQEYLPKDISVVGIEEYGMVADAKEAVIFALLGYQCFKKRTNNLPSATGASKEVVMGKIAW</sequence>
<keyword evidence="1 2" id="KW-0808">Transferase</keyword>
<comment type="caution">
    <text evidence="2">The sequence shown here is derived from an EMBL/GenBank/DDBJ whole genome shotgun (WGS) entry which is preliminary data.</text>
</comment>
<dbReference type="Proteomes" id="UP000640786">
    <property type="component" value="Unassembled WGS sequence"/>
</dbReference>
<keyword evidence="1" id="KW-0067">ATP-binding</keyword>
<dbReference type="PANTHER" id="PTHR30605:SF0">
    <property type="entry name" value="ANHYDRO-N-ACETYLMURAMIC ACID KINASE"/>
    <property type="match status" value="1"/>
</dbReference>
<dbReference type="PANTHER" id="PTHR30605">
    <property type="entry name" value="ANHYDRO-N-ACETYLMURAMIC ACID KINASE"/>
    <property type="match status" value="1"/>
</dbReference>
<dbReference type="SUPFAM" id="SSF53067">
    <property type="entry name" value="Actin-like ATPase domain"/>
    <property type="match status" value="1"/>
</dbReference>
<protein>
    <recommendedName>
        <fullName evidence="1">Anhydro-N-acetylmuramic acid kinase</fullName>
        <ecNumber evidence="1">2.7.1.170</ecNumber>
    </recommendedName>
    <alternativeName>
        <fullName evidence="1">AnhMurNAc kinase</fullName>
    </alternativeName>
</protein>
<organism evidence="2 3">
    <name type="scientific">Psychrobacillus faecigallinarum</name>
    <dbReference type="NCBI Taxonomy" id="2762235"/>
    <lineage>
        <taxon>Bacteria</taxon>
        <taxon>Bacillati</taxon>
        <taxon>Bacillota</taxon>
        <taxon>Bacilli</taxon>
        <taxon>Bacillales</taxon>
        <taxon>Bacillaceae</taxon>
        <taxon>Psychrobacillus</taxon>
    </lineage>
</organism>
<accession>A0ABR8R7M3</accession>
<keyword evidence="1" id="KW-0119">Carbohydrate metabolism</keyword>
<keyword evidence="1" id="KW-0547">Nucleotide-binding</keyword>
<comment type="pathway">
    <text evidence="1">Cell wall biogenesis; peptidoglycan recycling.</text>
</comment>
<dbReference type="InterPro" id="IPR005338">
    <property type="entry name" value="Anhydro_N_Ac-Mur_kinase"/>
</dbReference>
<proteinExistence type="inferred from homology"/>
<dbReference type="HAMAP" id="MF_01270">
    <property type="entry name" value="AnhMurNAc_kinase"/>
    <property type="match status" value="1"/>
</dbReference>
<dbReference type="Gene3D" id="3.30.420.40">
    <property type="match status" value="2"/>
</dbReference>
<dbReference type="GO" id="GO:0016301">
    <property type="term" value="F:kinase activity"/>
    <property type="evidence" value="ECO:0007669"/>
    <property type="project" value="UniProtKB-KW"/>
</dbReference>
<gene>
    <name evidence="1" type="primary">anmK</name>
    <name evidence="2" type="ORF">H9650_06215</name>
</gene>
<keyword evidence="3" id="KW-1185">Reference proteome</keyword>
<comment type="pathway">
    <text evidence="1">Amino-sugar metabolism; 1,6-anhydro-N-acetylmuramate degradation.</text>
</comment>
<feature type="binding site" evidence="1">
    <location>
        <begin position="41"/>
        <end position="48"/>
    </location>
    <ligand>
        <name>ATP</name>
        <dbReference type="ChEBI" id="CHEBI:30616"/>
    </ligand>
</feature>
<dbReference type="EMBL" id="JACSQO010000002">
    <property type="protein sequence ID" value="MBD7943709.1"/>
    <property type="molecule type" value="Genomic_DNA"/>
</dbReference>
<reference evidence="2 3" key="1">
    <citation type="submission" date="2020-08" db="EMBL/GenBank/DDBJ databases">
        <title>A Genomic Blueprint of the Chicken Gut Microbiome.</title>
        <authorList>
            <person name="Gilroy R."/>
            <person name="Ravi A."/>
            <person name="Getino M."/>
            <person name="Pursley I."/>
            <person name="Horton D.L."/>
            <person name="Alikhan N.-F."/>
            <person name="Baker D."/>
            <person name="Gharbi K."/>
            <person name="Hall N."/>
            <person name="Watson M."/>
            <person name="Adriaenssens E.M."/>
            <person name="Foster-Nyarko E."/>
            <person name="Jarju S."/>
            <person name="Secka A."/>
            <person name="Antonio M."/>
            <person name="Oren A."/>
            <person name="Chaudhuri R."/>
            <person name="La Ragione R.M."/>
            <person name="Hildebrand F."/>
            <person name="Pallen M.J."/>
        </authorList>
    </citation>
    <scope>NUCLEOTIDE SEQUENCE [LARGE SCALE GENOMIC DNA]</scope>
    <source>
        <strain evidence="2 3">Sa2BUA9</strain>
    </source>
</reference>
<dbReference type="CDD" id="cd24050">
    <property type="entry name" value="ASKHA_NBD_ANMK"/>
    <property type="match status" value="1"/>
</dbReference>
<dbReference type="NCBIfam" id="NF007148">
    <property type="entry name" value="PRK09585.3-2"/>
    <property type="match status" value="1"/>
</dbReference>
<evidence type="ECO:0000313" key="2">
    <source>
        <dbReference type="EMBL" id="MBD7943709.1"/>
    </source>
</evidence>
<evidence type="ECO:0000313" key="3">
    <source>
        <dbReference type="Proteomes" id="UP000640786"/>
    </source>
</evidence>